<dbReference type="PANTHER" id="PTHR11819:SF110">
    <property type="entry name" value="GENE 5134-RELATED"/>
    <property type="match status" value="1"/>
</dbReference>
<feature type="transmembrane region" description="Helical" evidence="8">
    <location>
        <begin position="74"/>
        <end position="95"/>
    </location>
</feature>
<keyword evidence="10" id="KW-1185">Reference proteome</keyword>
<dbReference type="STRING" id="9986.ENSOCUP00000020249"/>
<feature type="transmembrane region" description="Helical" evidence="8">
    <location>
        <begin position="437"/>
        <end position="455"/>
    </location>
</feature>
<evidence type="ECO:0000256" key="7">
    <source>
        <dbReference type="SAM" id="MobiDB-lite"/>
    </source>
</evidence>
<feature type="transmembrane region" description="Helical" evidence="8">
    <location>
        <begin position="184"/>
        <end position="204"/>
    </location>
</feature>
<dbReference type="InterPro" id="IPR038377">
    <property type="entry name" value="Na/Glc_symporter_sf"/>
</dbReference>
<evidence type="ECO:0000313" key="10">
    <source>
        <dbReference type="Proteomes" id="UP000001811"/>
    </source>
</evidence>
<evidence type="ECO:0000256" key="8">
    <source>
        <dbReference type="SAM" id="Phobius"/>
    </source>
</evidence>
<dbReference type="NCBIfam" id="TIGR00813">
    <property type="entry name" value="sss"/>
    <property type="match status" value="1"/>
</dbReference>
<evidence type="ECO:0000256" key="2">
    <source>
        <dbReference type="ARBA" id="ARBA00006434"/>
    </source>
</evidence>
<dbReference type="Proteomes" id="UP000001811">
    <property type="component" value="Unplaced"/>
</dbReference>
<feature type="transmembrane region" description="Helical" evidence="8">
    <location>
        <begin position="115"/>
        <end position="134"/>
    </location>
</feature>
<feature type="compositionally biased region" description="Basic and acidic residues" evidence="7">
    <location>
        <begin position="624"/>
        <end position="633"/>
    </location>
</feature>
<evidence type="ECO:0000256" key="5">
    <source>
        <dbReference type="ARBA" id="ARBA00023136"/>
    </source>
</evidence>
<dbReference type="Pfam" id="PF00474">
    <property type="entry name" value="SSF"/>
    <property type="match status" value="1"/>
</dbReference>
<feature type="region of interest" description="Disordered" evidence="7">
    <location>
        <begin position="617"/>
        <end position="636"/>
    </location>
</feature>
<dbReference type="Gene3D" id="1.20.1730.10">
    <property type="entry name" value="Sodium/glucose cotransporter"/>
    <property type="match status" value="1"/>
</dbReference>
<keyword evidence="4 8" id="KW-1133">Transmembrane helix</keyword>
<reference evidence="9 10" key="1">
    <citation type="journal article" date="2011" name="Nature">
        <title>A high-resolution map of human evolutionary constraint using 29 mammals.</title>
        <authorList>
            <person name="Lindblad-Toh K."/>
            <person name="Garber M."/>
            <person name="Zuk O."/>
            <person name="Lin M.F."/>
            <person name="Parker B.J."/>
            <person name="Washietl S."/>
            <person name="Kheradpour P."/>
            <person name="Ernst J."/>
            <person name="Jordan G."/>
            <person name="Mauceli E."/>
            <person name="Ward L.D."/>
            <person name="Lowe C.B."/>
            <person name="Holloway A.K."/>
            <person name="Clamp M."/>
            <person name="Gnerre S."/>
            <person name="Alfoldi J."/>
            <person name="Beal K."/>
            <person name="Chang J."/>
            <person name="Clawson H."/>
            <person name="Cuff J."/>
            <person name="Di Palma F."/>
            <person name="Fitzgerald S."/>
            <person name="Flicek P."/>
            <person name="Guttman M."/>
            <person name="Hubisz M.J."/>
            <person name="Jaffe D.B."/>
            <person name="Jungreis I."/>
            <person name="Kent W.J."/>
            <person name="Kostka D."/>
            <person name="Lara M."/>
            <person name="Martins A.L."/>
            <person name="Massingham T."/>
            <person name="Moltke I."/>
            <person name="Raney B.J."/>
            <person name="Rasmussen M.D."/>
            <person name="Robinson J."/>
            <person name="Stark A."/>
            <person name="Vilella A.J."/>
            <person name="Wen J."/>
            <person name="Xie X."/>
            <person name="Zody M.C."/>
            <person name="Baldwin J."/>
            <person name="Bloom T."/>
            <person name="Chin C.W."/>
            <person name="Heiman D."/>
            <person name="Nicol R."/>
            <person name="Nusbaum C."/>
            <person name="Young S."/>
            <person name="Wilkinson J."/>
            <person name="Worley K.C."/>
            <person name="Kovar C.L."/>
            <person name="Muzny D.M."/>
            <person name="Gibbs R.A."/>
            <person name="Cree A."/>
            <person name="Dihn H.H."/>
            <person name="Fowler G."/>
            <person name="Jhangiani S."/>
            <person name="Joshi V."/>
            <person name="Lee S."/>
            <person name="Lewis L.R."/>
            <person name="Nazareth L.V."/>
            <person name="Okwuonu G."/>
            <person name="Santibanez J."/>
            <person name="Warren W.C."/>
            <person name="Mardis E.R."/>
            <person name="Weinstock G.M."/>
            <person name="Wilson R.K."/>
            <person name="Delehaunty K."/>
            <person name="Dooling D."/>
            <person name="Fronik C."/>
            <person name="Fulton L."/>
            <person name="Fulton B."/>
            <person name="Graves T."/>
            <person name="Minx P."/>
            <person name="Sodergren E."/>
            <person name="Birney E."/>
            <person name="Margulies E.H."/>
            <person name="Herrero J."/>
            <person name="Green E.D."/>
            <person name="Haussler D."/>
            <person name="Siepel A."/>
            <person name="Goldman N."/>
            <person name="Pollard K.S."/>
            <person name="Pedersen J.S."/>
            <person name="Lander E.S."/>
            <person name="Kellis M."/>
        </authorList>
    </citation>
    <scope>NUCLEOTIDE SEQUENCE [LARGE SCALE GENOMIC DNA]</scope>
    <source>
        <strain evidence="10">Thorbecke</strain>
    </source>
</reference>
<dbReference type="GO" id="GO:0005886">
    <property type="term" value="C:plasma membrane"/>
    <property type="evidence" value="ECO:0007669"/>
    <property type="project" value="TreeGrafter"/>
</dbReference>
<dbReference type="InParanoid" id="G1TT79"/>
<evidence type="ECO:0000256" key="6">
    <source>
        <dbReference type="RuleBase" id="RU362091"/>
    </source>
</evidence>
<feature type="transmembrane region" description="Helical" evidence="8">
    <location>
        <begin position="644"/>
        <end position="664"/>
    </location>
</feature>
<feature type="transmembrane region" description="Helical" evidence="8">
    <location>
        <begin position="504"/>
        <end position="527"/>
    </location>
</feature>
<evidence type="ECO:0000256" key="3">
    <source>
        <dbReference type="ARBA" id="ARBA00022692"/>
    </source>
</evidence>
<evidence type="ECO:0008006" key="11">
    <source>
        <dbReference type="Google" id="ProtNLM"/>
    </source>
</evidence>
<feature type="transmembrane region" description="Helical" evidence="8">
    <location>
        <begin position="406"/>
        <end position="425"/>
    </location>
</feature>
<evidence type="ECO:0000256" key="4">
    <source>
        <dbReference type="ARBA" id="ARBA00022989"/>
    </source>
</evidence>
<feature type="transmembrane region" description="Helical" evidence="8">
    <location>
        <begin position="292"/>
        <end position="312"/>
    </location>
</feature>
<reference evidence="9" key="3">
    <citation type="submission" date="2025-09" db="UniProtKB">
        <authorList>
            <consortium name="Ensembl"/>
        </authorList>
    </citation>
    <scope>IDENTIFICATION</scope>
    <source>
        <strain evidence="9">Thorbecke</strain>
    </source>
</reference>
<dbReference type="InterPro" id="IPR001734">
    <property type="entry name" value="Na/solute_symporter"/>
</dbReference>
<proteinExistence type="inferred from homology"/>
<dbReference type="FunCoup" id="G1TT79">
    <property type="interactions" value="26"/>
</dbReference>
<dbReference type="PROSITE" id="PS00457">
    <property type="entry name" value="NA_SOLUT_SYMP_2"/>
    <property type="match status" value="1"/>
</dbReference>
<name>G1TT79_RABIT</name>
<dbReference type="eggNOG" id="KOG2349">
    <property type="taxonomic scope" value="Eukaryota"/>
</dbReference>
<evidence type="ECO:0000256" key="1">
    <source>
        <dbReference type="ARBA" id="ARBA00004141"/>
    </source>
</evidence>
<comment type="similarity">
    <text evidence="2 6">Belongs to the sodium:solute symporter (SSF) (TC 2.A.21) family.</text>
</comment>
<dbReference type="InterPro" id="IPR018212">
    <property type="entry name" value="Na/solute_symporter_CS"/>
</dbReference>
<dbReference type="PROSITE" id="PS50283">
    <property type="entry name" value="NA_SOLUT_SYMP_3"/>
    <property type="match status" value="1"/>
</dbReference>
<protein>
    <recommendedName>
        <fullName evidence="11">Solute carrier family 5 member 1</fullName>
    </recommendedName>
</protein>
<dbReference type="HOGENOM" id="CLU_018808_9_2_1"/>
<dbReference type="PANTHER" id="PTHR11819">
    <property type="entry name" value="SOLUTE CARRIER FAMILY 5"/>
    <property type="match status" value="1"/>
</dbReference>
<comment type="subcellular location">
    <subcellularLocation>
        <location evidence="1">Membrane</location>
        <topology evidence="1">Multi-pass membrane protein</topology>
    </subcellularLocation>
</comment>
<feature type="transmembrane region" description="Helical" evidence="8">
    <location>
        <begin position="155"/>
        <end position="178"/>
    </location>
</feature>
<reference evidence="9" key="2">
    <citation type="submission" date="2025-08" db="UniProtKB">
        <authorList>
            <consortium name="Ensembl"/>
        </authorList>
    </citation>
    <scope>IDENTIFICATION</scope>
    <source>
        <strain evidence="9">Thorbecke</strain>
    </source>
</reference>
<organism evidence="9 10">
    <name type="scientific">Oryctolagus cuniculus</name>
    <name type="common">Rabbit</name>
    <dbReference type="NCBI Taxonomy" id="9986"/>
    <lineage>
        <taxon>Eukaryota</taxon>
        <taxon>Metazoa</taxon>
        <taxon>Chordata</taxon>
        <taxon>Craniata</taxon>
        <taxon>Vertebrata</taxon>
        <taxon>Euteleostomi</taxon>
        <taxon>Mammalia</taxon>
        <taxon>Eutheria</taxon>
        <taxon>Euarchontoglires</taxon>
        <taxon>Glires</taxon>
        <taxon>Lagomorpha</taxon>
        <taxon>Leporidae</taxon>
        <taxon>Oryctolagus</taxon>
    </lineage>
</organism>
<feature type="transmembrane region" description="Helical" evidence="8">
    <location>
        <begin position="34"/>
        <end position="54"/>
    </location>
</feature>
<feature type="transmembrane region" description="Helical" evidence="8">
    <location>
        <begin position="359"/>
        <end position="385"/>
    </location>
</feature>
<dbReference type="AlphaFoldDB" id="G1TT79"/>
<dbReference type="OMA" id="CLAGKNM"/>
<evidence type="ECO:0000313" key="9">
    <source>
        <dbReference type="Ensembl" id="ENSOCUP00000020249.2"/>
    </source>
</evidence>
<sequence length="665" mass="74137">MPSVVLTEPEHHFIVSNWTAVDIGVYNTVDSVVMAFYLLLVLIVGLVIGASLYATNISSGHFMGLPWKGAASGIAIGTFQWISVIQLCVLGWVILPVYIKAEVVTLPEYLRKRFGSFRIQILISVLYLFLYVFNRISLEICHSAMFLRMILGMDVYLAILVLLAIASIYTITGGLAAVTFANCLHASIMVVGLFLLMCYAFVAVGGYQELLNKYFDAIPSVISDGNWTATPECYLPRPDAFHIFRDPVSGDIPWPGLLFGVSSLTFYFWSADQVFVQLCLAGKNLSHVRGGCLVCGYLKLVLLFCLVMPGMISRILFPDKVACVVPYECQKFCGASTNCKPIAYPMLVIKLLPSGLRGLLLSSVCASFMSSLTSVFNSASALFTLNIYAHMRPMATEKELMITGRFFVIILFAVTIVWVPIMNTLQSETLYEYKQAVRSYLTPPITAIFLLAIFCKRVNEKGAFWGLILGTVMGFSRLLVDFIFSQPWSCMQKSRCPAFLCGVHYLYFNLILLAISLLSMLVISLATDPIPDKHLHRLCWSLRNSQEERVDLKVEMRWKRLSKSPPQPEMFKEGHSCIWRTWTLFCGLDPQPGPKLAPEKVKEEAVQQRDLSLEGAEGLAPGEAARRSEDAKGGGRWPKSLVKWVLNGLLFSLITLVVAGFIYYA</sequence>
<dbReference type="Ensembl" id="ENSOCUT00000031825.3">
    <property type="protein sequence ID" value="ENSOCUP00000020249.2"/>
    <property type="gene ID" value="ENSOCUG00000022793.3"/>
</dbReference>
<feature type="transmembrane region" description="Helical" evidence="8">
    <location>
        <begin position="462"/>
        <end position="484"/>
    </location>
</feature>
<dbReference type="GeneTree" id="ENSGT00940000163531"/>
<dbReference type="GO" id="GO:0005412">
    <property type="term" value="F:D-glucose:sodium symporter activity"/>
    <property type="evidence" value="ECO:0007669"/>
    <property type="project" value="TreeGrafter"/>
</dbReference>
<dbReference type="PaxDb" id="9986-ENSOCUP00000020249"/>
<keyword evidence="5 8" id="KW-0472">Membrane</keyword>
<dbReference type="Bgee" id="ENSOCUG00000022793">
    <property type="expression patterns" value="Expressed in testis"/>
</dbReference>
<accession>G1TT79</accession>
<keyword evidence="3 8" id="KW-0812">Transmembrane</keyword>